<dbReference type="Pfam" id="PF04993">
    <property type="entry name" value="TfoX_N"/>
    <property type="match status" value="1"/>
</dbReference>
<reference evidence="3" key="1">
    <citation type="submission" date="2021-03" db="EMBL/GenBank/DDBJ databases">
        <title>Whole genome sequence of Jiella sp. CQZ9-1.</title>
        <authorList>
            <person name="Tuo L."/>
        </authorList>
    </citation>
    <scope>NUCLEOTIDE SEQUENCE</scope>
    <source>
        <strain evidence="3">CQZ9-1</strain>
    </source>
</reference>
<dbReference type="SUPFAM" id="SSF159894">
    <property type="entry name" value="YgaC/TfoX-N like"/>
    <property type="match status" value="1"/>
</dbReference>
<feature type="region of interest" description="Disordered" evidence="1">
    <location>
        <begin position="103"/>
        <end position="138"/>
    </location>
</feature>
<name>A0A939FXR9_9HYPH</name>
<keyword evidence="4" id="KW-1185">Reference proteome</keyword>
<dbReference type="RefSeq" id="WP_207257626.1">
    <property type="nucleotide sequence ID" value="NZ_JAFMPP010000007.1"/>
</dbReference>
<organism evidence="3 4">
    <name type="scientific">Jiella flava</name>
    <dbReference type="NCBI Taxonomy" id="2816857"/>
    <lineage>
        <taxon>Bacteria</taxon>
        <taxon>Pseudomonadati</taxon>
        <taxon>Pseudomonadota</taxon>
        <taxon>Alphaproteobacteria</taxon>
        <taxon>Hyphomicrobiales</taxon>
        <taxon>Aurantimonadaceae</taxon>
        <taxon>Jiella</taxon>
    </lineage>
</organism>
<dbReference type="EMBL" id="JAFMPP010000007">
    <property type="protein sequence ID" value="MBO0662829.1"/>
    <property type="molecule type" value="Genomic_DNA"/>
</dbReference>
<evidence type="ECO:0000256" key="1">
    <source>
        <dbReference type="SAM" id="MobiDB-lite"/>
    </source>
</evidence>
<evidence type="ECO:0000313" key="3">
    <source>
        <dbReference type="EMBL" id="MBO0662829.1"/>
    </source>
</evidence>
<feature type="compositionally biased region" description="Basic residues" evidence="1">
    <location>
        <begin position="112"/>
        <end position="123"/>
    </location>
</feature>
<evidence type="ECO:0000313" key="4">
    <source>
        <dbReference type="Proteomes" id="UP000664122"/>
    </source>
</evidence>
<protein>
    <submittedName>
        <fullName evidence="3">TfoX/Sxy family protein</fullName>
    </submittedName>
</protein>
<dbReference type="Proteomes" id="UP000664122">
    <property type="component" value="Unassembled WGS sequence"/>
</dbReference>
<sequence>MDETFLRDLFQSLPDIAIRRMFGGQGIYSDGRIVAVVLRGTLYLKGDAAGEAAYEAAAMERWTYQRPGKAAVKMPYWRFPDDGYDDPDVAAAFIRVADAAARRAALSEKPKPTRTGRTRKRMTTKSTAAKSPRPSSAG</sequence>
<gene>
    <name evidence="3" type="ORF">J1C48_09590</name>
</gene>
<dbReference type="AlphaFoldDB" id="A0A939FXR9"/>
<dbReference type="InterPro" id="IPR007076">
    <property type="entry name" value="TfoX_N"/>
</dbReference>
<proteinExistence type="predicted"/>
<dbReference type="Gene3D" id="3.30.1460.30">
    <property type="entry name" value="YgaC/TfoX-N like chaperone"/>
    <property type="match status" value="1"/>
</dbReference>
<feature type="domain" description="TfoX N-terminal" evidence="2">
    <location>
        <begin position="8"/>
        <end position="99"/>
    </location>
</feature>
<accession>A0A939FXR9</accession>
<evidence type="ECO:0000259" key="2">
    <source>
        <dbReference type="Pfam" id="PF04993"/>
    </source>
</evidence>
<comment type="caution">
    <text evidence="3">The sequence shown here is derived from an EMBL/GenBank/DDBJ whole genome shotgun (WGS) entry which is preliminary data.</text>
</comment>